<dbReference type="SUPFAM" id="SSF54427">
    <property type="entry name" value="NTF2-like"/>
    <property type="match status" value="1"/>
</dbReference>
<name>A0A837GAM4_9VIBR</name>
<accession>A0A837GAM4</accession>
<evidence type="ECO:0000259" key="1">
    <source>
        <dbReference type="Pfam" id="PF14534"/>
    </source>
</evidence>
<organism evidence="2">
    <name type="scientific">Vibrio coralliilyticus</name>
    <dbReference type="NCBI Taxonomy" id="190893"/>
    <lineage>
        <taxon>Bacteria</taxon>
        <taxon>Pseudomonadati</taxon>
        <taxon>Pseudomonadota</taxon>
        <taxon>Gammaproteobacteria</taxon>
        <taxon>Vibrionales</taxon>
        <taxon>Vibrionaceae</taxon>
        <taxon>Vibrio</taxon>
    </lineage>
</organism>
<comment type="caution">
    <text evidence="2">The sequence shown here is derived from an EMBL/GenBank/DDBJ whole genome shotgun (WGS) entry which is preliminary data.</text>
</comment>
<dbReference type="Gene3D" id="3.10.450.50">
    <property type="match status" value="1"/>
</dbReference>
<reference evidence="2" key="1">
    <citation type="journal article" date="2015" name="BMC Genomics">
        <title>Genome mining reveals unlocked bioactive potential of marine Gram-negative bacteria.</title>
        <authorList>
            <person name="Machado H."/>
            <person name="Sonnenschein E.C."/>
            <person name="Melchiorsen J."/>
            <person name="Gram L."/>
        </authorList>
    </citation>
    <scope>NUCLEOTIDE SEQUENCE</scope>
    <source>
        <strain evidence="2">S2052</strain>
    </source>
</reference>
<dbReference type="EMBL" id="JXXR01000001">
    <property type="protein sequence ID" value="KJY77536.1"/>
    <property type="molecule type" value="Genomic_DNA"/>
</dbReference>
<dbReference type="RefSeq" id="WP_019274658.1">
    <property type="nucleotide sequence ID" value="NZ_CP063051.1"/>
</dbReference>
<dbReference type="AlphaFoldDB" id="A0A837GAM4"/>
<dbReference type="Pfam" id="PF14534">
    <property type="entry name" value="DUF4440"/>
    <property type="match status" value="1"/>
</dbReference>
<feature type="domain" description="DUF4440" evidence="1">
    <location>
        <begin position="30"/>
        <end position="126"/>
    </location>
</feature>
<evidence type="ECO:0000313" key="2">
    <source>
        <dbReference type="EMBL" id="KJY77536.1"/>
    </source>
</evidence>
<proteinExistence type="predicted"/>
<gene>
    <name evidence="2" type="ORF">TW71_00440</name>
</gene>
<sequence>MRLILLLVSLCSFSFQANADYIKPQSPSELHSLFGQYFAQQDLEGLGTLFHENAVMILDENGNQAKGHKEIKLALKSFMQGDVEIITRSVSIHINGDIAMIRSDWEIPNVTKGTALETMLYVDGGWLYIIDNPNGF</sequence>
<protein>
    <submittedName>
        <fullName evidence="2">Polyketide cyclase</fullName>
    </submittedName>
</protein>
<dbReference type="InterPro" id="IPR032710">
    <property type="entry name" value="NTF2-like_dom_sf"/>
</dbReference>
<dbReference type="InterPro" id="IPR027843">
    <property type="entry name" value="DUF4440"/>
</dbReference>